<dbReference type="EMBL" id="KE504162">
    <property type="protein sequence ID" value="EPS98795.1"/>
    <property type="molecule type" value="Genomic_DNA"/>
</dbReference>
<dbReference type="Proteomes" id="UP000015241">
    <property type="component" value="Unassembled WGS sequence"/>
</dbReference>
<dbReference type="OrthoDB" id="4851849at2759"/>
<sequence>MEQLLAVYTYLLKKCRVKPQTVHGWWVLGTLLDEIKKTFEQKSPGISSPRAQQTLLWVLYHEPTHRCTFDEFYTASNTASLLPLFISKGLWGFNEAVRKLYRPLLNGTPISHSELYVHYEPDDMTFA</sequence>
<evidence type="ECO:0000313" key="2">
    <source>
        <dbReference type="Proteomes" id="UP000015241"/>
    </source>
</evidence>
<protein>
    <submittedName>
        <fullName evidence="1">Uncharacterized protein</fullName>
    </submittedName>
</protein>
<name>S8FB07_FOMSC</name>
<dbReference type="AlphaFoldDB" id="S8FB07"/>
<dbReference type="HOGENOM" id="CLU_1970612_0_0_1"/>
<accession>S8FB07</accession>
<proteinExistence type="predicted"/>
<keyword evidence="2" id="KW-1185">Reference proteome</keyword>
<evidence type="ECO:0000313" key="1">
    <source>
        <dbReference type="EMBL" id="EPS98795.1"/>
    </source>
</evidence>
<dbReference type="InParanoid" id="S8FB07"/>
<gene>
    <name evidence="1" type="ORF">FOMPIDRAFT_85785</name>
</gene>
<reference evidence="1 2" key="1">
    <citation type="journal article" date="2012" name="Science">
        <title>The Paleozoic origin of enzymatic lignin decomposition reconstructed from 31 fungal genomes.</title>
        <authorList>
            <person name="Floudas D."/>
            <person name="Binder M."/>
            <person name="Riley R."/>
            <person name="Barry K."/>
            <person name="Blanchette R.A."/>
            <person name="Henrissat B."/>
            <person name="Martinez A.T."/>
            <person name="Otillar R."/>
            <person name="Spatafora J.W."/>
            <person name="Yadav J.S."/>
            <person name="Aerts A."/>
            <person name="Benoit I."/>
            <person name="Boyd A."/>
            <person name="Carlson A."/>
            <person name="Copeland A."/>
            <person name="Coutinho P.M."/>
            <person name="de Vries R.P."/>
            <person name="Ferreira P."/>
            <person name="Findley K."/>
            <person name="Foster B."/>
            <person name="Gaskell J."/>
            <person name="Glotzer D."/>
            <person name="Gorecki P."/>
            <person name="Heitman J."/>
            <person name="Hesse C."/>
            <person name="Hori C."/>
            <person name="Igarashi K."/>
            <person name="Jurgens J.A."/>
            <person name="Kallen N."/>
            <person name="Kersten P."/>
            <person name="Kohler A."/>
            <person name="Kuees U."/>
            <person name="Kumar T.K.A."/>
            <person name="Kuo A."/>
            <person name="LaButti K."/>
            <person name="Larrondo L.F."/>
            <person name="Lindquist E."/>
            <person name="Ling A."/>
            <person name="Lombard V."/>
            <person name="Lucas S."/>
            <person name="Lundell T."/>
            <person name="Martin R."/>
            <person name="McLaughlin D.J."/>
            <person name="Morgenstern I."/>
            <person name="Morin E."/>
            <person name="Murat C."/>
            <person name="Nagy L.G."/>
            <person name="Nolan M."/>
            <person name="Ohm R.A."/>
            <person name="Patyshakuliyeva A."/>
            <person name="Rokas A."/>
            <person name="Ruiz-Duenas F.J."/>
            <person name="Sabat G."/>
            <person name="Salamov A."/>
            <person name="Samejima M."/>
            <person name="Schmutz J."/>
            <person name="Slot J.C."/>
            <person name="St John F."/>
            <person name="Stenlid J."/>
            <person name="Sun H."/>
            <person name="Sun S."/>
            <person name="Syed K."/>
            <person name="Tsang A."/>
            <person name="Wiebenga A."/>
            <person name="Young D."/>
            <person name="Pisabarro A."/>
            <person name="Eastwood D.C."/>
            <person name="Martin F."/>
            <person name="Cullen D."/>
            <person name="Grigoriev I.V."/>
            <person name="Hibbett D.S."/>
        </authorList>
    </citation>
    <scope>NUCLEOTIDE SEQUENCE</scope>
    <source>
        <strain evidence="2">FP-58527</strain>
    </source>
</reference>
<organism evidence="1 2">
    <name type="scientific">Fomitopsis schrenkii</name>
    <name type="common">Brown rot fungus</name>
    <dbReference type="NCBI Taxonomy" id="2126942"/>
    <lineage>
        <taxon>Eukaryota</taxon>
        <taxon>Fungi</taxon>
        <taxon>Dikarya</taxon>
        <taxon>Basidiomycota</taxon>
        <taxon>Agaricomycotina</taxon>
        <taxon>Agaricomycetes</taxon>
        <taxon>Polyporales</taxon>
        <taxon>Fomitopsis</taxon>
    </lineage>
</organism>